<feature type="transmembrane region" description="Helical" evidence="9">
    <location>
        <begin position="12"/>
        <end position="31"/>
    </location>
</feature>
<dbReference type="RefSeq" id="WP_018323924.1">
    <property type="nucleotide sequence ID" value="NZ_JACHBK010000001.1"/>
</dbReference>
<sequence>MEWLAGRIMLLSGARRALVAFTAGLVAVFALPPFGIFAAPFLSFPVLVWLIDGASGNPDHGALRRSFPAFFVGWCFGFGYFLGGLWWLGNALLVEADEFAWAVPLAVVGLPAFLAIFYAFAAALARLLWSDGVGRIAALAFAFGLFEWLRSFILTGFPWNAIGYAAMPVPLMMQSAAVIGLAGVNMLAVFVFASPALIGTRKGLRTGLCLSALLVAAHFGYGFYRLNQPLPLPADPAVTIRLVQPLIDQSKKFDDSERRAIFEEHLKLTEAPAENGGKRPDVVIWPETAVPFILTENPDALIRISDVLQEGQILIAGAVRAEDAGAGQPPRYYNSIYVIDDRGQIVGASDKMHLVPFGEYLPLESLLVSAGLNAIAADMPGGFSSAATRSLLTLPGGKTLYPLICYEAIFPREIGSDALAANALLNITNDAWFGNTPGPYQHFQQAQLRSVETGLPLIRDANSGVSAIVDARGEVVTGFPFGTRGFVDTILPGKIALPMAPEEQGRNGLLLAGLIFGLAIISRVSFIFREN</sequence>
<evidence type="ECO:0000256" key="5">
    <source>
        <dbReference type="ARBA" id="ARBA00022692"/>
    </source>
</evidence>
<gene>
    <name evidence="9" type="primary">lnt</name>
    <name evidence="11" type="ORF">GGD55_000281</name>
</gene>
<dbReference type="InterPro" id="IPR045378">
    <property type="entry name" value="LNT_N"/>
</dbReference>
<evidence type="ECO:0000256" key="9">
    <source>
        <dbReference type="HAMAP-Rule" id="MF_01148"/>
    </source>
</evidence>
<feature type="transmembrane region" description="Helical" evidence="9">
    <location>
        <begin position="171"/>
        <end position="192"/>
    </location>
</feature>
<evidence type="ECO:0000256" key="7">
    <source>
        <dbReference type="ARBA" id="ARBA00023136"/>
    </source>
</evidence>
<keyword evidence="5 9" id="KW-0812">Transmembrane</keyword>
<dbReference type="Pfam" id="PF00795">
    <property type="entry name" value="CN_hydrolase"/>
    <property type="match status" value="1"/>
</dbReference>
<dbReference type="EC" id="2.3.1.269" evidence="9"/>
<dbReference type="CDD" id="cd07571">
    <property type="entry name" value="ALP_N-acyl_transferase"/>
    <property type="match status" value="1"/>
</dbReference>
<feature type="transmembrane region" description="Helical" evidence="9">
    <location>
        <begin position="508"/>
        <end position="528"/>
    </location>
</feature>
<evidence type="ECO:0000313" key="11">
    <source>
        <dbReference type="EMBL" id="MBB5533620.1"/>
    </source>
</evidence>
<feature type="transmembrane region" description="Helical" evidence="9">
    <location>
        <begin position="136"/>
        <end position="159"/>
    </location>
</feature>
<evidence type="ECO:0000256" key="8">
    <source>
        <dbReference type="ARBA" id="ARBA00023315"/>
    </source>
</evidence>
<evidence type="ECO:0000256" key="4">
    <source>
        <dbReference type="ARBA" id="ARBA00022679"/>
    </source>
</evidence>
<accession>A0A7W8U6A6</accession>
<evidence type="ECO:0000256" key="3">
    <source>
        <dbReference type="ARBA" id="ARBA00022475"/>
    </source>
</evidence>
<feature type="transmembrane region" description="Helical" evidence="9">
    <location>
        <begin position="99"/>
        <end position="124"/>
    </location>
</feature>
<evidence type="ECO:0000256" key="1">
    <source>
        <dbReference type="ARBA" id="ARBA00004651"/>
    </source>
</evidence>
<keyword evidence="8 9" id="KW-0012">Acyltransferase</keyword>
<dbReference type="PANTHER" id="PTHR38686:SF1">
    <property type="entry name" value="APOLIPOPROTEIN N-ACYLTRANSFERASE"/>
    <property type="match status" value="1"/>
</dbReference>
<comment type="caution">
    <text evidence="11">The sequence shown here is derived from an EMBL/GenBank/DDBJ whole genome shotgun (WGS) entry which is preliminary data.</text>
</comment>
<comment type="pathway">
    <text evidence="9">Protein modification; lipoprotein biosynthesis (N-acyl transfer).</text>
</comment>
<dbReference type="InterPro" id="IPR004563">
    <property type="entry name" value="Apolipo_AcylTrfase"/>
</dbReference>
<keyword evidence="7 9" id="KW-0472">Membrane</keyword>
<comment type="subcellular location">
    <subcellularLocation>
        <location evidence="1 9">Cell membrane</location>
        <topology evidence="1 9">Multi-pass membrane protein</topology>
    </subcellularLocation>
</comment>
<protein>
    <recommendedName>
        <fullName evidence="9">Apolipoprotein N-acyltransferase</fullName>
        <shortName evidence="9">ALP N-acyltransferase</shortName>
        <ecNumber evidence="9">2.3.1.269</ecNumber>
    </recommendedName>
</protein>
<name>A0A7W8U6A6_9HYPH</name>
<keyword evidence="6 9" id="KW-1133">Transmembrane helix</keyword>
<dbReference type="PROSITE" id="PS50263">
    <property type="entry name" value="CN_HYDROLASE"/>
    <property type="match status" value="1"/>
</dbReference>
<dbReference type="Pfam" id="PF20154">
    <property type="entry name" value="LNT_N"/>
    <property type="match status" value="1"/>
</dbReference>
<dbReference type="GO" id="GO:0016410">
    <property type="term" value="F:N-acyltransferase activity"/>
    <property type="evidence" value="ECO:0007669"/>
    <property type="project" value="UniProtKB-UniRule"/>
</dbReference>
<dbReference type="AlphaFoldDB" id="A0A7W8U6A6"/>
<evidence type="ECO:0000256" key="2">
    <source>
        <dbReference type="ARBA" id="ARBA00010065"/>
    </source>
</evidence>
<feature type="domain" description="CN hydrolase" evidence="10">
    <location>
        <begin position="243"/>
        <end position="497"/>
    </location>
</feature>
<keyword evidence="12" id="KW-1185">Reference proteome</keyword>
<dbReference type="Proteomes" id="UP000585507">
    <property type="component" value="Unassembled WGS sequence"/>
</dbReference>
<proteinExistence type="inferred from homology"/>
<evidence type="ECO:0000259" key="10">
    <source>
        <dbReference type="PROSITE" id="PS50263"/>
    </source>
</evidence>
<dbReference type="HAMAP" id="MF_01148">
    <property type="entry name" value="Lnt"/>
    <property type="match status" value="1"/>
</dbReference>
<comment type="catalytic activity">
    <reaction evidence="9">
        <text>N-terminal S-1,2-diacyl-sn-glyceryl-L-cysteinyl-[lipoprotein] + a glycerophospholipid = N-acyl-S-1,2-diacyl-sn-glyceryl-L-cysteinyl-[lipoprotein] + a 2-acyl-sn-glycero-3-phospholipid + H(+)</text>
        <dbReference type="Rhea" id="RHEA:48228"/>
        <dbReference type="Rhea" id="RHEA-COMP:14681"/>
        <dbReference type="Rhea" id="RHEA-COMP:14684"/>
        <dbReference type="ChEBI" id="CHEBI:15378"/>
        <dbReference type="ChEBI" id="CHEBI:136912"/>
        <dbReference type="ChEBI" id="CHEBI:140656"/>
        <dbReference type="ChEBI" id="CHEBI:140657"/>
        <dbReference type="ChEBI" id="CHEBI:140660"/>
        <dbReference type="EC" id="2.3.1.269"/>
    </reaction>
</comment>
<comment type="similarity">
    <text evidence="2 9">Belongs to the CN hydrolase family. Apolipoprotein N-acyltransferase subfamily.</text>
</comment>
<reference evidence="11 12" key="1">
    <citation type="submission" date="2020-08" db="EMBL/GenBank/DDBJ databases">
        <title>Genomic Encyclopedia of Type Strains, Phase IV (KMG-V): Genome sequencing to study the core and pangenomes of soil and plant-associated prokaryotes.</title>
        <authorList>
            <person name="Whitman W."/>
        </authorList>
    </citation>
    <scope>NUCLEOTIDE SEQUENCE [LARGE SCALE GENOMIC DNA]</scope>
    <source>
        <strain evidence="11 12">SEMIA 4084</strain>
    </source>
</reference>
<dbReference type="GO" id="GO:0005886">
    <property type="term" value="C:plasma membrane"/>
    <property type="evidence" value="ECO:0007669"/>
    <property type="project" value="UniProtKB-SubCell"/>
</dbReference>
<dbReference type="EMBL" id="JACHBK010000001">
    <property type="protein sequence ID" value="MBB5533620.1"/>
    <property type="molecule type" value="Genomic_DNA"/>
</dbReference>
<keyword evidence="3 9" id="KW-1003">Cell membrane</keyword>
<dbReference type="InterPro" id="IPR036526">
    <property type="entry name" value="C-N_Hydrolase_sf"/>
</dbReference>
<feature type="transmembrane region" description="Helical" evidence="9">
    <location>
        <begin position="67"/>
        <end position="87"/>
    </location>
</feature>
<dbReference type="InterPro" id="IPR003010">
    <property type="entry name" value="C-N_Hydrolase"/>
</dbReference>
<dbReference type="PANTHER" id="PTHR38686">
    <property type="entry name" value="APOLIPOPROTEIN N-ACYLTRANSFERASE"/>
    <property type="match status" value="1"/>
</dbReference>
<evidence type="ECO:0000256" key="6">
    <source>
        <dbReference type="ARBA" id="ARBA00022989"/>
    </source>
</evidence>
<dbReference type="SUPFAM" id="SSF56317">
    <property type="entry name" value="Carbon-nitrogen hydrolase"/>
    <property type="match status" value="1"/>
</dbReference>
<evidence type="ECO:0000313" key="12">
    <source>
        <dbReference type="Proteomes" id="UP000585507"/>
    </source>
</evidence>
<dbReference type="Gene3D" id="3.60.110.10">
    <property type="entry name" value="Carbon-nitrogen hydrolase"/>
    <property type="match status" value="1"/>
</dbReference>
<organism evidence="11 12">
    <name type="scientific">Rhizobium giardinii</name>
    <dbReference type="NCBI Taxonomy" id="56731"/>
    <lineage>
        <taxon>Bacteria</taxon>
        <taxon>Pseudomonadati</taxon>
        <taxon>Pseudomonadota</taxon>
        <taxon>Alphaproteobacteria</taxon>
        <taxon>Hyphomicrobiales</taxon>
        <taxon>Rhizobiaceae</taxon>
        <taxon>Rhizobium/Agrobacterium group</taxon>
        <taxon>Rhizobium</taxon>
    </lineage>
</organism>
<comment type="function">
    <text evidence="9">Catalyzes the phospholipid dependent N-acylation of the N-terminal cysteine of apolipoprotein, the last step in lipoprotein maturation.</text>
</comment>
<keyword evidence="11" id="KW-0449">Lipoprotein</keyword>
<dbReference type="GO" id="GO:0042158">
    <property type="term" value="P:lipoprotein biosynthetic process"/>
    <property type="evidence" value="ECO:0007669"/>
    <property type="project" value="UniProtKB-UniRule"/>
</dbReference>
<keyword evidence="4 9" id="KW-0808">Transferase</keyword>
<dbReference type="UniPathway" id="UPA00666"/>
<dbReference type="NCBIfam" id="TIGR00546">
    <property type="entry name" value="lnt"/>
    <property type="match status" value="1"/>
</dbReference>